<evidence type="ECO:0000256" key="5">
    <source>
        <dbReference type="PROSITE-ProRule" id="PRU00288"/>
    </source>
</evidence>
<dbReference type="WBParaSite" id="SSTP_0000800400.1">
    <property type="protein sequence ID" value="SSTP_0000800400.1"/>
    <property type="gene ID" value="SSTP_0000800400"/>
</dbReference>
<dbReference type="GO" id="GO:0008270">
    <property type="term" value="F:zinc ion binding"/>
    <property type="evidence" value="ECO:0007669"/>
    <property type="project" value="UniProtKB-KW"/>
</dbReference>
<feature type="domain" description="Arf-GAP" evidence="6">
    <location>
        <begin position="9"/>
        <end position="89"/>
    </location>
</feature>
<evidence type="ECO:0000259" key="6">
    <source>
        <dbReference type="PROSITE" id="PS50115"/>
    </source>
</evidence>
<evidence type="ECO:0000256" key="2">
    <source>
        <dbReference type="ARBA" id="ARBA00022723"/>
    </source>
</evidence>
<dbReference type="GO" id="GO:0000139">
    <property type="term" value="C:Golgi membrane"/>
    <property type="evidence" value="ECO:0007669"/>
    <property type="project" value="TreeGrafter"/>
</dbReference>
<dbReference type="PRINTS" id="PR00405">
    <property type="entry name" value="REVINTRACTNG"/>
</dbReference>
<dbReference type="PANTHER" id="PTHR46395:SF1">
    <property type="entry name" value="ADP-RIBOSYLATION FACTOR GTPASE-ACTIVATING PROTEIN 1"/>
    <property type="match status" value="1"/>
</dbReference>
<reference evidence="8" key="1">
    <citation type="submission" date="2015-08" db="UniProtKB">
        <authorList>
            <consortium name="WormBaseParasite"/>
        </authorList>
    </citation>
    <scope>IDENTIFICATION</scope>
</reference>
<evidence type="ECO:0000313" key="9">
    <source>
        <dbReference type="WBParaSite" id="TCONS_00009760.p1"/>
    </source>
</evidence>
<dbReference type="GO" id="GO:0030100">
    <property type="term" value="P:regulation of endocytosis"/>
    <property type="evidence" value="ECO:0007669"/>
    <property type="project" value="TreeGrafter"/>
</dbReference>
<keyword evidence="4" id="KW-0862">Zinc</keyword>
<dbReference type="PANTHER" id="PTHR46395">
    <property type="entry name" value="ADP-RIBOSYLATION FACTOR GTPASE-ACTIVATING PROTEIN 1"/>
    <property type="match status" value="1"/>
</dbReference>
<dbReference type="InterPro" id="IPR037278">
    <property type="entry name" value="ARFGAP/RecO"/>
</dbReference>
<evidence type="ECO:0000313" key="7">
    <source>
        <dbReference type="Proteomes" id="UP000035681"/>
    </source>
</evidence>
<dbReference type="Pfam" id="PF01412">
    <property type="entry name" value="ArfGap"/>
    <property type="match status" value="1"/>
</dbReference>
<dbReference type="InterPro" id="IPR038508">
    <property type="entry name" value="ArfGAP_dom_sf"/>
</dbReference>
<keyword evidence="2" id="KW-0479">Metal-binding</keyword>
<dbReference type="Gene3D" id="1.10.220.150">
    <property type="entry name" value="Arf GTPase activating protein"/>
    <property type="match status" value="1"/>
</dbReference>
<evidence type="ECO:0000313" key="8">
    <source>
        <dbReference type="WBParaSite" id="SSTP_0000800400.1"/>
    </source>
</evidence>
<keyword evidence="1" id="KW-0343">GTPase activation</keyword>
<dbReference type="SMART" id="SM00105">
    <property type="entry name" value="ArfGap"/>
    <property type="match status" value="1"/>
</dbReference>
<dbReference type="GO" id="GO:0005096">
    <property type="term" value="F:GTPase activator activity"/>
    <property type="evidence" value="ECO:0007669"/>
    <property type="project" value="UniProtKB-KW"/>
</dbReference>
<sequence>MIKNYTNTLTFLHDIRNEQDNDKCFECYADNPTWVSVSYGIWICLYCAGKHRSLGVHISFVRSIEMDALTDIEVKKLIVGGNAKAKLFFSQYYKNYIDKHSHLSIDNIRKIYNSIPAELLREKVKLEAEGSIWSVEDALIRLKDAEDSENLEDSKMNDNLDVKLWNFNVQNDKKFNKNENKIIKRFSFKHSNAISCIYRFIKRN</sequence>
<dbReference type="InterPro" id="IPR001164">
    <property type="entry name" value="ArfGAP_dom"/>
</dbReference>
<dbReference type="PROSITE" id="PS50115">
    <property type="entry name" value="ARFGAP"/>
    <property type="match status" value="1"/>
</dbReference>
<accession>A0A0K0EEU1</accession>
<dbReference type="WBParaSite" id="TCONS_00012132.p1">
    <property type="protein sequence ID" value="TCONS_00012132.p1"/>
    <property type="gene ID" value="XLOC_007515"/>
</dbReference>
<dbReference type="CDD" id="cd08830">
    <property type="entry name" value="ArfGap_ArfGap1"/>
    <property type="match status" value="1"/>
</dbReference>
<evidence type="ECO:0000256" key="4">
    <source>
        <dbReference type="ARBA" id="ARBA00022833"/>
    </source>
</evidence>
<proteinExistence type="predicted"/>
<dbReference type="STRING" id="6248.A0A0K0EEU1"/>
<dbReference type="GO" id="GO:0032012">
    <property type="term" value="P:regulation of ARF protein signal transduction"/>
    <property type="evidence" value="ECO:0007669"/>
    <property type="project" value="TreeGrafter"/>
</dbReference>
<organism evidence="8">
    <name type="scientific">Strongyloides stercoralis</name>
    <name type="common">Threadworm</name>
    <dbReference type="NCBI Taxonomy" id="6248"/>
    <lineage>
        <taxon>Eukaryota</taxon>
        <taxon>Metazoa</taxon>
        <taxon>Ecdysozoa</taxon>
        <taxon>Nematoda</taxon>
        <taxon>Chromadorea</taxon>
        <taxon>Rhabditida</taxon>
        <taxon>Tylenchina</taxon>
        <taxon>Panagrolaimomorpha</taxon>
        <taxon>Strongyloidoidea</taxon>
        <taxon>Strongyloididae</taxon>
        <taxon>Strongyloides</taxon>
    </lineage>
</organism>
<dbReference type="AlphaFoldDB" id="A0A0K0EEU1"/>
<evidence type="ECO:0000256" key="1">
    <source>
        <dbReference type="ARBA" id="ARBA00022468"/>
    </source>
</evidence>
<evidence type="ECO:0000313" key="10">
    <source>
        <dbReference type="WBParaSite" id="TCONS_00012132.p1"/>
    </source>
</evidence>
<dbReference type="WBParaSite" id="TCONS_00009760.p1">
    <property type="protein sequence ID" value="TCONS_00009760.p1"/>
    <property type="gene ID" value="XLOC_007515"/>
</dbReference>
<name>A0A0K0EEU1_STRER</name>
<keyword evidence="7" id="KW-1185">Reference proteome</keyword>
<dbReference type="Proteomes" id="UP000035681">
    <property type="component" value="Unplaced"/>
</dbReference>
<keyword evidence="3 5" id="KW-0863">Zinc-finger</keyword>
<dbReference type="SUPFAM" id="SSF57863">
    <property type="entry name" value="ArfGap/RecO-like zinc finger"/>
    <property type="match status" value="1"/>
</dbReference>
<evidence type="ECO:0000256" key="3">
    <source>
        <dbReference type="ARBA" id="ARBA00022771"/>
    </source>
</evidence>
<protein>
    <submittedName>
        <fullName evidence="9 10">40S ribosomal protein S25</fullName>
    </submittedName>
    <submittedName>
        <fullName evidence="8">Arf-GAP domain-containing protein</fullName>
    </submittedName>
</protein>